<reference evidence="1 2" key="1">
    <citation type="submission" date="2024-05" db="EMBL/GenBank/DDBJ databases">
        <title>Genome sequencing and assembly of Indian major carp, Cirrhinus mrigala (Hamilton, 1822).</title>
        <authorList>
            <person name="Mohindra V."/>
            <person name="Chowdhury L.M."/>
            <person name="Lal K."/>
            <person name="Jena J.K."/>
        </authorList>
    </citation>
    <scope>NUCLEOTIDE SEQUENCE [LARGE SCALE GENOMIC DNA]</scope>
    <source>
        <strain evidence="1">CM1030</strain>
        <tissue evidence="1">Blood</tissue>
    </source>
</reference>
<feature type="non-terminal residue" evidence="1">
    <location>
        <position position="60"/>
    </location>
</feature>
<organism evidence="1 2">
    <name type="scientific">Cirrhinus mrigala</name>
    <name type="common">Mrigala</name>
    <dbReference type="NCBI Taxonomy" id="683832"/>
    <lineage>
        <taxon>Eukaryota</taxon>
        <taxon>Metazoa</taxon>
        <taxon>Chordata</taxon>
        <taxon>Craniata</taxon>
        <taxon>Vertebrata</taxon>
        <taxon>Euteleostomi</taxon>
        <taxon>Actinopterygii</taxon>
        <taxon>Neopterygii</taxon>
        <taxon>Teleostei</taxon>
        <taxon>Ostariophysi</taxon>
        <taxon>Cypriniformes</taxon>
        <taxon>Cyprinidae</taxon>
        <taxon>Labeoninae</taxon>
        <taxon>Labeonini</taxon>
        <taxon>Cirrhinus</taxon>
    </lineage>
</organism>
<evidence type="ECO:0000313" key="1">
    <source>
        <dbReference type="EMBL" id="KAL0178420.1"/>
    </source>
</evidence>
<comment type="caution">
    <text evidence="1">The sequence shown here is derived from an EMBL/GenBank/DDBJ whole genome shotgun (WGS) entry which is preliminary data.</text>
</comment>
<gene>
    <name evidence="1" type="ORF">M9458_027314</name>
</gene>
<proteinExistence type="predicted"/>
<dbReference type="AlphaFoldDB" id="A0ABD0PXJ6"/>
<sequence length="60" mass="6867">EVQWRRAVEVSLQWCFSHNFSIRLVWELEDAHVLPEEKLGALATVVQACLQQAEAMQNTG</sequence>
<dbReference type="Proteomes" id="UP001529510">
    <property type="component" value="Unassembled WGS sequence"/>
</dbReference>
<dbReference type="EMBL" id="JAMKFB020000013">
    <property type="protein sequence ID" value="KAL0178420.1"/>
    <property type="molecule type" value="Genomic_DNA"/>
</dbReference>
<feature type="non-terminal residue" evidence="1">
    <location>
        <position position="1"/>
    </location>
</feature>
<accession>A0ABD0PXJ6</accession>
<evidence type="ECO:0000313" key="2">
    <source>
        <dbReference type="Proteomes" id="UP001529510"/>
    </source>
</evidence>
<keyword evidence="2" id="KW-1185">Reference proteome</keyword>
<protein>
    <submittedName>
        <fullName evidence="1">Uncharacterized protein</fullName>
    </submittedName>
</protein>
<name>A0ABD0PXJ6_CIRMR</name>